<dbReference type="Gene3D" id="3.30.420.10">
    <property type="entry name" value="Ribonuclease H-like superfamily/Ribonuclease H"/>
    <property type="match status" value="1"/>
</dbReference>
<name>A0A0K0FFF4_STRVS</name>
<dbReference type="Pfam" id="PF17921">
    <property type="entry name" value="Integrase_H2C2"/>
    <property type="match status" value="1"/>
</dbReference>
<dbReference type="PANTHER" id="PTHR37984:SF5">
    <property type="entry name" value="PROTEIN NYNRIN-LIKE"/>
    <property type="match status" value="1"/>
</dbReference>
<dbReference type="AlphaFoldDB" id="A0A0K0FFF4"/>
<dbReference type="InterPro" id="IPR012337">
    <property type="entry name" value="RNaseH-like_sf"/>
</dbReference>
<feature type="domain" description="Integrase catalytic" evidence="2">
    <location>
        <begin position="102"/>
        <end position="269"/>
    </location>
</feature>
<protein>
    <recommendedName>
        <fullName evidence="1">RNA-directed DNA polymerase</fullName>
        <ecNumber evidence="1">2.7.7.49</ecNumber>
    </recommendedName>
</protein>
<dbReference type="GO" id="GO:0015074">
    <property type="term" value="P:DNA integration"/>
    <property type="evidence" value="ECO:0007669"/>
    <property type="project" value="InterPro"/>
</dbReference>
<dbReference type="InterPro" id="IPR041588">
    <property type="entry name" value="Integrase_H2C2"/>
</dbReference>
<dbReference type="InterPro" id="IPR050951">
    <property type="entry name" value="Retrovirus_Pol_polyprotein"/>
</dbReference>
<evidence type="ECO:0000313" key="4">
    <source>
        <dbReference type="WBParaSite" id="SVE_0759600.1"/>
    </source>
</evidence>
<dbReference type="InterPro" id="IPR036397">
    <property type="entry name" value="RNaseH_sf"/>
</dbReference>
<dbReference type="GO" id="GO:0003676">
    <property type="term" value="F:nucleic acid binding"/>
    <property type="evidence" value="ECO:0007669"/>
    <property type="project" value="InterPro"/>
</dbReference>
<evidence type="ECO:0000259" key="2">
    <source>
        <dbReference type="PROSITE" id="PS50994"/>
    </source>
</evidence>
<dbReference type="WBParaSite" id="SVE_0759600.1">
    <property type="protein sequence ID" value="SVE_0759600.1"/>
    <property type="gene ID" value="SVE_0759600"/>
</dbReference>
<dbReference type="InterPro" id="IPR001584">
    <property type="entry name" value="Integrase_cat-core"/>
</dbReference>
<reference evidence="4" key="2">
    <citation type="submission" date="2015-08" db="UniProtKB">
        <authorList>
            <consortium name="WormBaseParasite"/>
        </authorList>
    </citation>
    <scope>IDENTIFICATION</scope>
</reference>
<sequence>MKNHTNYHNLSLQHNTDEKYVKTVSGQIVIPVNDENLIKQVLYISHDMSGHFGQQKTMSIIERSIAIPGLYKITREYINQCEICLTTNAFPSKEGRGAVTPYYSRPGESIAMDLRGKLPTINGFNHIMMIVDANTKKWYTKALKGCKTEDVIQGLEEYMANNPTPKHIRLDQARGHISGEMKTWATRRNIELDFLAAGHHSANSLAERSIGTLNLLMSKHLLQRNTKDWTQILNETTDKYNLCPNMSGKSPIENERESERPIDILSMKLRERGETSQKKDNEGNKLVGKNATYKLRNREIFGPRNSLVSKIIKQRKHQVQLANGLWRHKDQLRIVKDKKNPKRSVELE</sequence>
<dbReference type="Proteomes" id="UP000035680">
    <property type="component" value="Unassembled WGS sequence"/>
</dbReference>
<proteinExistence type="predicted"/>
<dbReference type="Gene3D" id="1.10.340.70">
    <property type="match status" value="1"/>
</dbReference>
<evidence type="ECO:0000256" key="1">
    <source>
        <dbReference type="ARBA" id="ARBA00012493"/>
    </source>
</evidence>
<dbReference type="SUPFAM" id="SSF53098">
    <property type="entry name" value="Ribonuclease H-like"/>
    <property type="match status" value="1"/>
</dbReference>
<dbReference type="GO" id="GO:0003964">
    <property type="term" value="F:RNA-directed DNA polymerase activity"/>
    <property type="evidence" value="ECO:0007669"/>
    <property type="project" value="UniProtKB-EC"/>
</dbReference>
<reference evidence="3" key="1">
    <citation type="submission" date="2014-07" db="EMBL/GenBank/DDBJ databases">
        <authorList>
            <person name="Martin A.A"/>
            <person name="De Silva N."/>
        </authorList>
    </citation>
    <scope>NUCLEOTIDE SEQUENCE</scope>
</reference>
<organism evidence="3 4">
    <name type="scientific">Strongyloides venezuelensis</name>
    <name type="common">Threadworm</name>
    <dbReference type="NCBI Taxonomy" id="75913"/>
    <lineage>
        <taxon>Eukaryota</taxon>
        <taxon>Metazoa</taxon>
        <taxon>Ecdysozoa</taxon>
        <taxon>Nematoda</taxon>
        <taxon>Chromadorea</taxon>
        <taxon>Rhabditida</taxon>
        <taxon>Tylenchina</taxon>
        <taxon>Panagrolaimomorpha</taxon>
        <taxon>Strongyloidoidea</taxon>
        <taxon>Strongyloididae</taxon>
        <taxon>Strongyloides</taxon>
    </lineage>
</organism>
<dbReference type="PANTHER" id="PTHR37984">
    <property type="entry name" value="PROTEIN CBG26694"/>
    <property type="match status" value="1"/>
</dbReference>
<accession>A0A0K0FFF4</accession>
<evidence type="ECO:0000313" key="3">
    <source>
        <dbReference type="Proteomes" id="UP000035680"/>
    </source>
</evidence>
<dbReference type="EC" id="2.7.7.49" evidence="1"/>
<keyword evidence="3" id="KW-1185">Reference proteome</keyword>
<dbReference type="STRING" id="75913.A0A0K0FFF4"/>
<dbReference type="PROSITE" id="PS50994">
    <property type="entry name" value="INTEGRASE"/>
    <property type="match status" value="1"/>
</dbReference>